<protein>
    <recommendedName>
        <fullName evidence="3">Bifunctional inhibitor/plant lipid transfer protein/seed storage helical domain-containing protein</fullName>
    </recommendedName>
</protein>
<feature type="domain" description="Bifunctional inhibitor/plant lipid transfer protein/seed storage helical" evidence="3">
    <location>
        <begin position="63"/>
        <end position="145"/>
    </location>
</feature>
<feature type="signal peptide" evidence="2">
    <location>
        <begin position="1"/>
        <end position="26"/>
    </location>
</feature>
<organism evidence="5 6">
    <name type="scientific">Vanilla planifolia</name>
    <name type="common">Vanilla</name>
    <dbReference type="NCBI Taxonomy" id="51239"/>
    <lineage>
        <taxon>Eukaryota</taxon>
        <taxon>Viridiplantae</taxon>
        <taxon>Streptophyta</taxon>
        <taxon>Embryophyta</taxon>
        <taxon>Tracheophyta</taxon>
        <taxon>Spermatophyta</taxon>
        <taxon>Magnoliopsida</taxon>
        <taxon>Liliopsida</taxon>
        <taxon>Asparagales</taxon>
        <taxon>Orchidaceae</taxon>
        <taxon>Vanilloideae</taxon>
        <taxon>Vanilleae</taxon>
        <taxon>Vanilla</taxon>
    </lineage>
</organism>
<evidence type="ECO:0000256" key="1">
    <source>
        <dbReference type="SAM" id="MobiDB-lite"/>
    </source>
</evidence>
<sequence length="146" mass="15281">MAPKSTKRMFAILFILNTLFFTFTSSCHTCPKPKPPPPPKGSGANCPPPPKIKPTPTPSGGKCPVDVLKLGVCVDVLKGLLNLTIGQPPKTPCCSLLGGIADAEAALCLCTVLKADIIGIILDIPIDLSLLLNYCGKKAPKGFQCP</sequence>
<dbReference type="AlphaFoldDB" id="A0A835U4Z5"/>
<feature type="compositionally biased region" description="Pro residues" evidence="1">
    <location>
        <begin position="34"/>
        <end position="57"/>
    </location>
</feature>
<evidence type="ECO:0000313" key="5">
    <source>
        <dbReference type="EMBL" id="KAG0448045.1"/>
    </source>
</evidence>
<feature type="region of interest" description="Disordered" evidence="1">
    <location>
        <begin position="34"/>
        <end position="60"/>
    </location>
</feature>
<dbReference type="PROSITE" id="PS51257">
    <property type="entry name" value="PROKAR_LIPOPROTEIN"/>
    <property type="match status" value="1"/>
</dbReference>
<evidence type="ECO:0000256" key="2">
    <source>
        <dbReference type="SAM" id="SignalP"/>
    </source>
</evidence>
<evidence type="ECO:0000313" key="4">
    <source>
        <dbReference type="EMBL" id="KAG0447956.1"/>
    </source>
</evidence>
<dbReference type="SMART" id="SM00499">
    <property type="entry name" value="AAI"/>
    <property type="match status" value="1"/>
</dbReference>
<dbReference type="OrthoDB" id="782444at2759"/>
<keyword evidence="2" id="KW-0732">Signal</keyword>
<dbReference type="InterPro" id="IPR051636">
    <property type="entry name" value="Plant_LTP/defense-related"/>
</dbReference>
<dbReference type="Pfam" id="PF14547">
    <property type="entry name" value="Hydrophob_seed"/>
    <property type="match status" value="1"/>
</dbReference>
<dbReference type="SUPFAM" id="SSF47699">
    <property type="entry name" value="Bifunctional inhibitor/lipid-transfer protein/seed storage 2S albumin"/>
    <property type="match status" value="1"/>
</dbReference>
<gene>
    <name evidence="5" type="ORF">HPP92_028040</name>
    <name evidence="4" type="ORF">HPP92_028069</name>
</gene>
<accession>A0A835U4Z5</accession>
<dbReference type="EMBL" id="JADCNM010000382">
    <property type="protein sequence ID" value="KAG0447956.1"/>
    <property type="molecule type" value="Genomic_DNA"/>
</dbReference>
<evidence type="ECO:0000313" key="7">
    <source>
        <dbReference type="Proteomes" id="UP000639772"/>
    </source>
</evidence>
<dbReference type="EMBL" id="JADCNL010000381">
    <property type="protein sequence ID" value="KAG0448045.1"/>
    <property type="molecule type" value="Genomic_DNA"/>
</dbReference>
<evidence type="ECO:0000259" key="3">
    <source>
        <dbReference type="SMART" id="SM00499"/>
    </source>
</evidence>
<dbReference type="InterPro" id="IPR027923">
    <property type="entry name" value="Hydrophob_seed_dom"/>
</dbReference>
<dbReference type="PANTHER" id="PTHR31731">
    <property type="match status" value="1"/>
</dbReference>
<dbReference type="Proteomes" id="UP000636800">
    <property type="component" value="Unassembled WGS sequence"/>
</dbReference>
<dbReference type="CDD" id="cd01958">
    <property type="entry name" value="HPS_like"/>
    <property type="match status" value="1"/>
</dbReference>
<dbReference type="Proteomes" id="UP000639772">
    <property type="component" value="Unassembled WGS sequence"/>
</dbReference>
<reference evidence="6 7" key="1">
    <citation type="journal article" date="2020" name="Nat. Food">
        <title>A phased Vanilla planifolia genome enables genetic improvement of flavour and production.</title>
        <authorList>
            <person name="Hasing T."/>
            <person name="Tang H."/>
            <person name="Brym M."/>
            <person name="Khazi F."/>
            <person name="Huang T."/>
            <person name="Chambers A.H."/>
        </authorList>
    </citation>
    <scope>NUCLEOTIDE SEQUENCE [LARGE SCALE GENOMIC DNA]</scope>
    <source>
        <tissue evidence="5">Leaf</tissue>
    </source>
</reference>
<proteinExistence type="predicted"/>
<dbReference type="Gene3D" id="1.10.110.10">
    <property type="entry name" value="Plant lipid-transfer and hydrophobic proteins"/>
    <property type="match status" value="1"/>
</dbReference>
<dbReference type="InterPro" id="IPR036312">
    <property type="entry name" value="Bifun_inhib/LTP/seed_sf"/>
</dbReference>
<name>A0A835U4Z5_VANPL</name>
<comment type="caution">
    <text evidence="5">The sequence shown here is derived from an EMBL/GenBank/DDBJ whole genome shotgun (WGS) entry which is preliminary data.</text>
</comment>
<evidence type="ECO:0000313" key="6">
    <source>
        <dbReference type="Proteomes" id="UP000636800"/>
    </source>
</evidence>
<dbReference type="InterPro" id="IPR016140">
    <property type="entry name" value="Bifunc_inhib/LTP/seed_store"/>
</dbReference>
<keyword evidence="6" id="KW-1185">Reference proteome</keyword>
<feature type="chain" id="PRO_5033643055" description="Bifunctional inhibitor/plant lipid transfer protein/seed storage helical domain-containing protein" evidence="2">
    <location>
        <begin position="27"/>
        <end position="146"/>
    </location>
</feature>